<dbReference type="EMBL" id="BAAAQY010000012">
    <property type="protein sequence ID" value="GAA2246724.1"/>
    <property type="molecule type" value="Genomic_DNA"/>
</dbReference>
<feature type="compositionally biased region" description="Gly residues" evidence="1">
    <location>
        <begin position="316"/>
        <end position="344"/>
    </location>
</feature>
<keyword evidence="4" id="KW-1185">Reference proteome</keyword>
<feature type="region of interest" description="Disordered" evidence="1">
    <location>
        <begin position="306"/>
        <end position="344"/>
    </location>
</feature>
<gene>
    <name evidence="3" type="ORF">GCM10009851_35240</name>
</gene>
<dbReference type="Proteomes" id="UP001500929">
    <property type="component" value="Unassembled WGS sequence"/>
</dbReference>
<protein>
    <submittedName>
        <fullName evidence="3">Intradiol ring-cleavage dioxygenase</fullName>
    </submittedName>
</protein>
<keyword evidence="3" id="KW-0560">Oxidoreductase</keyword>
<organism evidence="3 4">
    <name type="scientific">Herbiconiux moechotypicola</name>
    <dbReference type="NCBI Taxonomy" id="637393"/>
    <lineage>
        <taxon>Bacteria</taxon>
        <taxon>Bacillati</taxon>
        <taxon>Actinomycetota</taxon>
        <taxon>Actinomycetes</taxon>
        <taxon>Micrococcales</taxon>
        <taxon>Microbacteriaceae</taxon>
        <taxon>Herbiconiux</taxon>
    </lineage>
</organism>
<dbReference type="SUPFAM" id="SSF49482">
    <property type="entry name" value="Aromatic compound dioxygenase"/>
    <property type="match status" value="1"/>
</dbReference>
<evidence type="ECO:0000256" key="1">
    <source>
        <dbReference type="SAM" id="MobiDB-lite"/>
    </source>
</evidence>
<feature type="compositionally biased region" description="Low complexity" evidence="1">
    <location>
        <begin position="306"/>
        <end position="315"/>
    </location>
</feature>
<evidence type="ECO:0000313" key="4">
    <source>
        <dbReference type="Proteomes" id="UP001500929"/>
    </source>
</evidence>
<proteinExistence type="predicted"/>
<dbReference type="InterPro" id="IPR015889">
    <property type="entry name" value="Intradiol_dOase_core"/>
</dbReference>
<feature type="domain" description="Intradiol ring-cleavage dioxygenases" evidence="2">
    <location>
        <begin position="129"/>
        <end position="214"/>
    </location>
</feature>
<dbReference type="InterPro" id="IPR000627">
    <property type="entry name" value="Intradiol_dOase_C"/>
</dbReference>
<feature type="region of interest" description="Disordered" evidence="1">
    <location>
        <begin position="64"/>
        <end position="121"/>
    </location>
</feature>
<dbReference type="Pfam" id="PF00775">
    <property type="entry name" value="Dioxygenase_C"/>
    <property type="match status" value="1"/>
</dbReference>
<evidence type="ECO:0000259" key="2">
    <source>
        <dbReference type="Pfam" id="PF00775"/>
    </source>
</evidence>
<evidence type="ECO:0000313" key="3">
    <source>
        <dbReference type="EMBL" id="GAA2246724.1"/>
    </source>
</evidence>
<dbReference type="CDD" id="cd03457">
    <property type="entry name" value="intradiol_dioxygenase_like"/>
    <property type="match status" value="1"/>
</dbReference>
<feature type="compositionally biased region" description="Low complexity" evidence="1">
    <location>
        <begin position="64"/>
        <end position="94"/>
    </location>
</feature>
<sequence length="344" mass="34554">MSRIPEPEQTPEGPAYEGRLLDRADEEVVDQGVAFDIRTLISRRTVLSVVGFGVGAAALAACTTGTSDSSSSTGSASTGSGSSDSGTSGTTTTGELPSGEIPDETAGPYPGDGSNGPDVLEESGVVRSDIRSSIGGGTTATGVPMALSLTILDMANDDVPFENVAVYVWHCDAAGGYSMYSDGIEDETYLRGVQVADSTGTVSYTSIYPACYSGRWPHIHFEVYPSVDDINDSANAIATSQVALPQDVSEAVYALDEYAGSTENLAQVSLDSDNVFGEDGGALQLATVSGDIDSGYVVSLTVRVDTSTTPTSGSAPSGGGEGGGGGQGGTPPSGGGGGGTPPGQ</sequence>
<dbReference type="Gene3D" id="2.60.130.10">
    <property type="entry name" value="Aromatic compound dioxygenase"/>
    <property type="match status" value="1"/>
</dbReference>
<name>A0ABP5R076_9MICO</name>
<reference evidence="4" key="1">
    <citation type="journal article" date="2019" name="Int. J. Syst. Evol. Microbiol.">
        <title>The Global Catalogue of Microorganisms (GCM) 10K type strain sequencing project: providing services to taxonomists for standard genome sequencing and annotation.</title>
        <authorList>
            <consortium name="The Broad Institute Genomics Platform"/>
            <consortium name="The Broad Institute Genome Sequencing Center for Infectious Disease"/>
            <person name="Wu L."/>
            <person name="Ma J."/>
        </authorList>
    </citation>
    <scope>NUCLEOTIDE SEQUENCE [LARGE SCALE GENOMIC DNA]</scope>
    <source>
        <strain evidence="4">JCM 16117</strain>
    </source>
</reference>
<comment type="caution">
    <text evidence="3">The sequence shown here is derived from an EMBL/GenBank/DDBJ whole genome shotgun (WGS) entry which is preliminary data.</text>
</comment>
<dbReference type="PANTHER" id="PTHR34315">
    <property type="match status" value="1"/>
</dbReference>
<dbReference type="RefSeq" id="WP_259480852.1">
    <property type="nucleotide sequence ID" value="NZ_BAAAQY010000012.1"/>
</dbReference>
<dbReference type="PANTHER" id="PTHR34315:SF1">
    <property type="entry name" value="INTRADIOL RING-CLEAVAGE DIOXYGENASES DOMAIN-CONTAINING PROTEIN-RELATED"/>
    <property type="match status" value="1"/>
</dbReference>
<keyword evidence="3" id="KW-0223">Dioxygenase</keyword>
<accession>A0ABP5R076</accession>
<dbReference type="GO" id="GO:0051213">
    <property type="term" value="F:dioxygenase activity"/>
    <property type="evidence" value="ECO:0007669"/>
    <property type="project" value="UniProtKB-KW"/>
</dbReference>